<evidence type="ECO:0000313" key="3">
    <source>
        <dbReference type="Proteomes" id="UP001164459"/>
    </source>
</evidence>
<dbReference type="RefSeq" id="WP_269041968.1">
    <property type="nucleotide sequence ID" value="NZ_CP114040.1"/>
</dbReference>
<feature type="compositionally biased region" description="Low complexity" evidence="1">
    <location>
        <begin position="526"/>
        <end position="537"/>
    </location>
</feature>
<accession>A0ABY7HJV5</accession>
<name>A0ABY7HJV5_9BACT</name>
<reference evidence="2" key="1">
    <citation type="submission" date="2022-11" db="EMBL/GenBank/DDBJ databases">
        <title>Minimal conservation of predation-associated metabolite biosynthetic gene clusters underscores biosynthetic potential of Myxococcota including descriptions for ten novel species: Archangium lansinium sp. nov., Myxococcus landrumus sp. nov., Nannocystis bai.</title>
        <authorList>
            <person name="Ahearne A."/>
            <person name="Stevens C."/>
            <person name="Dowd S."/>
        </authorList>
    </citation>
    <scope>NUCLEOTIDE SEQUENCE</scope>
    <source>
        <strain evidence="2">Fl3</strain>
    </source>
</reference>
<feature type="region of interest" description="Disordered" evidence="1">
    <location>
        <begin position="399"/>
        <end position="537"/>
    </location>
</feature>
<evidence type="ECO:0000256" key="1">
    <source>
        <dbReference type="SAM" id="MobiDB-lite"/>
    </source>
</evidence>
<organism evidence="2 3">
    <name type="scientific">Nannocystis punicea</name>
    <dbReference type="NCBI Taxonomy" id="2995304"/>
    <lineage>
        <taxon>Bacteria</taxon>
        <taxon>Pseudomonadati</taxon>
        <taxon>Myxococcota</taxon>
        <taxon>Polyangia</taxon>
        <taxon>Nannocystales</taxon>
        <taxon>Nannocystaceae</taxon>
        <taxon>Nannocystis</taxon>
    </lineage>
</organism>
<sequence length="665" mass="69996">MRFELSRRAPDSWLARIVLDDGSVGVLGTPCADVDSCLRTVEAIVGALRDETRPTRHGEGRRHAFTLRDGRGATIAEVVARADAADADATLAALRRWASSESQFPVTVPGEPRARRRRVAKAVRVSYALDEPSRSRRRGLEALQRASDGLHSAHVNDADGRPLLYLPGFSGRRQRDAQARSLVQALGDAKRYRVPEGEEPRHFVVVGRNGRELARSRVFKSESELAAARSWLLGEAPALARSSSRSSTAARARARPTPYPLHLMSTPGAPGFEIVAATARLLHFRFNDVDGHALLLSHAYRSTKSCEAGVRAVIAAGSVRSHYRAHVTSAPCFFAVLAANGQELARSRDLERAEVEPVIHTTMTALAALVDVSRDTRVVTVKAPSRAAAALALKRAPAIDSPRSSTSAAPRDASAESIAPAVDTPHSEVSAAPRDASAESATPTIEVSAAPRDASTESVAPTIDTPRSEVSAAPRDASAASVAPAIEVSAAPRDTSVESVAPAIDTPRSEVSAAPRDASVEPRSEVSAAPRDASAASVAPAIEVSAAPRDASPESIAPAIDTPRSEVFAAPRDASVERAAPAVEVSAAPRDASAESVAPPVAGSVAALVADARAQQAHDIVRRHVMLAIGLGLVPLPWFDGIRSTDPPACAASVATRRTLEARRF</sequence>
<proteinExistence type="predicted"/>
<feature type="region of interest" description="Disordered" evidence="1">
    <location>
        <begin position="545"/>
        <end position="564"/>
    </location>
</feature>
<keyword evidence="3" id="KW-1185">Reference proteome</keyword>
<gene>
    <name evidence="2" type="ORF">O0S08_10810</name>
</gene>
<protein>
    <submittedName>
        <fullName evidence="2">Uncharacterized protein</fullName>
    </submittedName>
</protein>
<feature type="compositionally biased region" description="Low complexity" evidence="1">
    <location>
        <begin position="470"/>
        <end position="492"/>
    </location>
</feature>
<dbReference type="Gene3D" id="2.30.29.80">
    <property type="match status" value="1"/>
</dbReference>
<dbReference type="EMBL" id="CP114040">
    <property type="protein sequence ID" value="WAS99612.1"/>
    <property type="molecule type" value="Genomic_DNA"/>
</dbReference>
<dbReference type="Proteomes" id="UP001164459">
    <property type="component" value="Chromosome"/>
</dbReference>
<evidence type="ECO:0000313" key="2">
    <source>
        <dbReference type="EMBL" id="WAS99612.1"/>
    </source>
</evidence>